<feature type="domain" description="MBG" evidence="5">
    <location>
        <begin position="1573"/>
        <end position="1645"/>
    </location>
</feature>
<feature type="domain" description="MBG" evidence="5">
    <location>
        <begin position="3592"/>
        <end position="3670"/>
    </location>
</feature>
<feature type="domain" description="MBG" evidence="5">
    <location>
        <begin position="1489"/>
        <end position="1567"/>
    </location>
</feature>
<feature type="domain" description="MBG" evidence="5">
    <location>
        <begin position="1651"/>
        <end position="1729"/>
    </location>
</feature>
<keyword evidence="3" id="KW-0472">Membrane</keyword>
<gene>
    <name evidence="6" type="ORF">RBB75_09575</name>
</gene>
<feature type="domain" description="MBG" evidence="5">
    <location>
        <begin position="1735"/>
        <end position="1807"/>
    </location>
</feature>
<feature type="domain" description="MBG" evidence="5">
    <location>
        <begin position="2944"/>
        <end position="3022"/>
    </location>
</feature>
<feature type="domain" description="MBG" evidence="5">
    <location>
        <begin position="4240"/>
        <end position="4318"/>
    </location>
</feature>
<evidence type="ECO:0000259" key="5">
    <source>
        <dbReference type="Pfam" id="PF18676"/>
    </source>
</evidence>
<evidence type="ECO:0000256" key="2">
    <source>
        <dbReference type="SAM" id="MobiDB-lite"/>
    </source>
</evidence>
<dbReference type="KEGG" id="temp:RBB75_09575"/>
<feature type="domain" description="MBG" evidence="5">
    <location>
        <begin position="1897"/>
        <end position="1969"/>
    </location>
</feature>
<name>A0AAU7ZI60_9BACT</name>
<feature type="domain" description="MBG" evidence="5">
    <location>
        <begin position="5212"/>
        <end position="5290"/>
    </location>
</feature>
<dbReference type="EMBL" id="CP132932">
    <property type="protein sequence ID" value="XCB28554.1"/>
    <property type="molecule type" value="Genomic_DNA"/>
</dbReference>
<feature type="domain" description="MBG" evidence="5">
    <location>
        <begin position="6712"/>
        <end position="6784"/>
    </location>
</feature>
<accession>A0AAU7ZI60</accession>
<dbReference type="PANTHER" id="PTHR16026:SF0">
    <property type="entry name" value="CARTILAGE ACIDIC PROTEIN 1"/>
    <property type="match status" value="1"/>
</dbReference>
<feature type="domain" description="MBG" evidence="5">
    <location>
        <begin position="4888"/>
        <end position="4966"/>
    </location>
</feature>
<proteinExistence type="predicted"/>
<feature type="domain" description="MBG" evidence="5">
    <location>
        <begin position="4726"/>
        <end position="4804"/>
    </location>
</feature>
<feature type="domain" description="MBG" evidence="5">
    <location>
        <begin position="2296"/>
        <end position="2374"/>
    </location>
</feature>
<feature type="domain" description="MBG" evidence="5">
    <location>
        <begin position="6790"/>
        <end position="6862"/>
    </location>
</feature>
<feature type="domain" description="MBG" evidence="5">
    <location>
        <begin position="4402"/>
        <end position="4480"/>
    </location>
</feature>
<dbReference type="SUPFAM" id="SSF69318">
    <property type="entry name" value="Integrin alpha N-terminal domain"/>
    <property type="match status" value="2"/>
</dbReference>
<feature type="domain" description="MBG" evidence="5">
    <location>
        <begin position="6478"/>
        <end position="6550"/>
    </location>
</feature>
<feature type="domain" description="MBG" evidence="5">
    <location>
        <begin position="6088"/>
        <end position="6160"/>
    </location>
</feature>
<dbReference type="InterPro" id="IPR028994">
    <property type="entry name" value="Integrin_alpha_N"/>
</dbReference>
<organism evidence="6">
    <name type="scientific">Tunturiibacter empetritectus</name>
    <dbReference type="NCBI Taxonomy" id="3069691"/>
    <lineage>
        <taxon>Bacteria</taxon>
        <taxon>Pseudomonadati</taxon>
        <taxon>Acidobacteriota</taxon>
        <taxon>Terriglobia</taxon>
        <taxon>Terriglobales</taxon>
        <taxon>Acidobacteriaceae</taxon>
        <taxon>Tunturiibacter</taxon>
    </lineage>
</organism>
<feature type="domain" description="MBG" evidence="5">
    <location>
        <begin position="6868"/>
        <end position="6940"/>
    </location>
</feature>
<keyword evidence="1 4" id="KW-0732">Signal</keyword>
<feature type="domain" description="MBG" evidence="5">
    <location>
        <begin position="5698"/>
        <end position="5770"/>
    </location>
</feature>
<feature type="chain" id="PRO_5043717216" evidence="4">
    <location>
        <begin position="44"/>
        <end position="7372"/>
    </location>
</feature>
<feature type="domain" description="MBG" evidence="5">
    <location>
        <begin position="2620"/>
        <end position="2698"/>
    </location>
</feature>
<dbReference type="Pfam" id="PF13517">
    <property type="entry name" value="FG-GAP_3"/>
    <property type="match status" value="3"/>
</dbReference>
<feature type="domain" description="MBG" evidence="5">
    <location>
        <begin position="1975"/>
        <end position="2053"/>
    </location>
</feature>
<dbReference type="RefSeq" id="WP_353070302.1">
    <property type="nucleotide sequence ID" value="NZ_CP132932.1"/>
</dbReference>
<feature type="domain" description="MBG" evidence="5">
    <location>
        <begin position="3106"/>
        <end position="3184"/>
    </location>
</feature>
<feature type="domain" description="MBG" evidence="5">
    <location>
        <begin position="2137"/>
        <end position="2215"/>
    </location>
</feature>
<feature type="domain" description="MBG" evidence="5">
    <location>
        <begin position="5050"/>
        <end position="5128"/>
    </location>
</feature>
<reference evidence="6" key="1">
    <citation type="submission" date="2023-08" db="EMBL/GenBank/DDBJ databases">
        <authorList>
            <person name="Messyasz A."/>
            <person name="Mannisto M.K."/>
            <person name="Kerkhof L.J."/>
            <person name="Haggblom M."/>
        </authorList>
    </citation>
    <scope>NUCLEOTIDE SEQUENCE</scope>
    <source>
        <strain evidence="6">M8UP23</strain>
    </source>
</reference>
<evidence type="ECO:0000256" key="3">
    <source>
        <dbReference type="SAM" id="Phobius"/>
    </source>
</evidence>
<feature type="domain" description="MBG" evidence="5">
    <location>
        <begin position="5932"/>
        <end position="6004"/>
    </location>
</feature>
<evidence type="ECO:0000313" key="6">
    <source>
        <dbReference type="EMBL" id="XCB28554.1"/>
    </source>
</evidence>
<feature type="domain" description="MBG" evidence="5">
    <location>
        <begin position="3430"/>
        <end position="3508"/>
    </location>
</feature>
<feature type="domain" description="MBG" evidence="5">
    <location>
        <begin position="6556"/>
        <end position="6628"/>
    </location>
</feature>
<evidence type="ECO:0000256" key="1">
    <source>
        <dbReference type="ARBA" id="ARBA00022729"/>
    </source>
</evidence>
<feature type="domain" description="MBG" evidence="5">
    <location>
        <begin position="5854"/>
        <end position="5926"/>
    </location>
</feature>
<feature type="region of interest" description="Disordered" evidence="2">
    <location>
        <begin position="1519"/>
        <end position="1538"/>
    </location>
</feature>
<feature type="domain" description="MBG" evidence="5">
    <location>
        <begin position="5536"/>
        <end position="5614"/>
    </location>
</feature>
<keyword evidence="3" id="KW-0812">Transmembrane</keyword>
<feature type="domain" description="MBG" evidence="5">
    <location>
        <begin position="2059"/>
        <end position="2131"/>
    </location>
</feature>
<feature type="domain" description="MBG" evidence="5">
    <location>
        <begin position="2458"/>
        <end position="2536"/>
    </location>
</feature>
<keyword evidence="3" id="KW-1133">Transmembrane helix</keyword>
<dbReference type="InterPro" id="IPR027039">
    <property type="entry name" value="Crtac1"/>
</dbReference>
<feature type="domain" description="MBG" evidence="5">
    <location>
        <begin position="5776"/>
        <end position="5848"/>
    </location>
</feature>
<feature type="domain" description="MBG" evidence="5">
    <location>
        <begin position="3268"/>
        <end position="3346"/>
    </location>
</feature>
<feature type="domain" description="MBG" evidence="5">
    <location>
        <begin position="4078"/>
        <end position="4156"/>
    </location>
</feature>
<feature type="domain" description="MBG" evidence="5">
    <location>
        <begin position="6400"/>
        <end position="6472"/>
    </location>
</feature>
<feature type="domain" description="MBG" evidence="5">
    <location>
        <begin position="6322"/>
        <end position="6394"/>
    </location>
</feature>
<feature type="domain" description="MBG" evidence="5">
    <location>
        <begin position="3754"/>
        <end position="3832"/>
    </location>
</feature>
<feature type="domain" description="MBG" evidence="5">
    <location>
        <begin position="6010"/>
        <end position="6082"/>
    </location>
</feature>
<feature type="domain" description="MBG" evidence="5">
    <location>
        <begin position="5374"/>
        <end position="5452"/>
    </location>
</feature>
<dbReference type="Gene3D" id="3.30.160.710">
    <property type="match status" value="49"/>
</dbReference>
<feature type="transmembrane region" description="Helical" evidence="3">
    <location>
        <begin position="7289"/>
        <end position="7306"/>
    </location>
</feature>
<dbReference type="PANTHER" id="PTHR16026">
    <property type="entry name" value="CARTILAGE ACIDIC PROTEIN 1"/>
    <property type="match status" value="1"/>
</dbReference>
<feature type="domain" description="MBG" evidence="5">
    <location>
        <begin position="3916"/>
        <end position="3994"/>
    </location>
</feature>
<protein>
    <submittedName>
        <fullName evidence="6">MBG domain-containing protein</fullName>
    </submittedName>
</protein>
<feature type="signal peptide" evidence="4">
    <location>
        <begin position="1"/>
        <end position="43"/>
    </location>
</feature>
<dbReference type="InterPro" id="IPR013517">
    <property type="entry name" value="FG-GAP"/>
</dbReference>
<feature type="domain" description="MBG" evidence="5">
    <location>
        <begin position="7024"/>
        <end position="7096"/>
    </location>
</feature>
<dbReference type="Gene3D" id="2.40.128.340">
    <property type="match status" value="3"/>
</dbReference>
<feature type="domain" description="MBG" evidence="5">
    <location>
        <begin position="2782"/>
        <end position="2860"/>
    </location>
</feature>
<feature type="domain" description="MBG" evidence="5">
    <location>
        <begin position="6244"/>
        <end position="6316"/>
    </location>
</feature>
<feature type="domain" description="MBG" evidence="5">
    <location>
        <begin position="6946"/>
        <end position="7018"/>
    </location>
</feature>
<sequence length="7372" mass="734154">MSSHRAKVKSCLAIVKSSFRSFSKSFTALTAFSLAMSASLAFAQSATTTSLSVTPISAANGSVLAMTATVKAGATPVSGGVVTFLDTYNSISRVLGSVQVQSVSGTAVLQQEFGGVGSHSIMAVFGAIQAYSSSSDVQSVTITGTYPTTTSLVQTSAGTTPPFSLTATVTGTGSTNSFPVGNISLLDTSNANYLIVTPPPALGSGVSGQQTVAGSTSPVTVGSGPQSIASGDFNGDGFIDLAVLNSNDRTVWILFGDGAGGFTASPTKLTTGNGPVAIVAADFNQDGKLDLAVVNSADGAVAIYLGGINGTFSAPSTYSIPGVFLEVTTPTSLVVGDFDGDGKPDLAVAQSATLLDLVPVNGVVDIMLGDGSGAFPAANVSQVNVGTNPTAIVAGYFNAGGNLDFAVTNKSSNTISVMLGNGNGSSFTQATGSPISTGNGTAPNSLVAADINGDGKLDLAVTYSSTKKIGIFRGNGAGAFAVQATLLSTGTTPTSIVAGDFNADGNVDLAVANSGQTTASLFLGNGDFTFQTPTTPTVAKTPIAVASADFNGDGTSDLAIANNGSKSVSILLNQVTDTASVSFTGVTIPGSGNHNILASFPTNLDFAASKSATLSLAATKISTSTLLSATNSAPAFGQQIVITAMIQPSLVGALTPGGTVTFKDNGNTLGTAITVSGGVATLSTASLTIGVNNITASYSGDTNFVASAAVTPLVITVGPATPVIIWATPAAISYGTLLSSTQLNATTTAPGTFSYNPAPYTLLAVGNYTLTATFTPSNTNYTPLTTTVTLTVNPANPQISWPSPAAITYPTPLSNIQLDATVAVYTPVPLTSYYNINAIYSNGTHFASGFDQSGNAYSSNLLGTSVTWNNITYQLGPANALDGVAGLSSTGTTVTIPLPAGYYASLNMLGAMVNNTTAANPFIITYTDGTTSTYTQSLSDWVYPLNWPGETEVTCVPFRNTSTGGQDAHLTCVYGYQIPLNSSKIVQSVTLPAWQGPGDVSILAMDLVSPPVPGALVYNPALGAVLPTGENTLSATFTPTDQTDYTGASASVQLLVNPSNATTLVWPTPAPIVYGTALSATQLNAVAQTTPGTTSVSLSSYYRVNAFETDGSTFSTGGFDNGGNAYSATLLGSSVVWNGQTYALGPANVPDAVTSTTIALPQGNFVSLSLIGAATTGGQTAQPFTITYTDGTTATTKISLSSWLVNQGYPGESFVAVTGYYNNGSGGRVTGQQADLYGYQIALDNTRTVQSITLPNNRNVVIVAMGLNTSSTPTVVPGTYAYTPAAGVVPAVGTIPLKVVFTPTNPNFGTATKTVNLVVTKQALLFTANNETVVYGTAVPPYTYSVTGYVNGDTAATAFTGNPSLTTTPAAPTAAGTYTITPATGSLASSNYSLTFATGSLTITKATPGINWSNPANITYGTALVQSSTGQLNATVSGSIPGTFSYSPAAGTVLPAGPQTLTVTFTPTDTTDYTTATASVQIIVNQRNLTVTASSYTIPYGTADPAYAATITGFATGDTQANSTTGTPSLTTNPAAPSAPNTYTITAAPGTLASTNYTFTYAPGTLTITKGTLTVTAGNATRVYGSANPTFSATATGAVNSDTFTFAETTTATATSPVGPYNIVPTASGTNLANYNVTYINGTLTVTKAPLVVTASSYTIPYGTADPTYAATITGFVNGDTTATATTGTPSLTTTPAAPSAPNTYTITAAPGTLASTNYSFTYVAGSLTITKGTLTVTAGNATRVYGAANPTFTASATGAMNGDSFTFSETTAATATSPVGPYNIVPTASGTNLANYNVVYVNGTLTVTAANLTVTASSYTIPYGTADPAYTATITGFVNGDTAATATTGTPSLTTNPAAPSAPNTYTITAAPGTLASTNYTFTYAPGTLTITKGTLTVTAGNATRVYGQANPPFTASATGAVNGDSFTFSETTTATATSPAGPYNIVPTASGTNLANYNVVYINGTLTVTKASLTVTANSYTIPYGTTDPTYTATITGFVNGDTTATATTGTPSLTTTPAAPSAANTYTITAAAGTLASTNYTFTYAPGTLTITKGTLTVTAGNATRAYGAANPTFSATATGAASGDTFTFSETTTATTTSPAGTYNIVPTASGTNIGNYNVVYVNGTLTVTAVNLTVTANSYTITYGTADPTYTATITGFVNGDTAASATTGAPSLTTTPAAPAAANTYTITAAPGTLASTNYTFTYVNGSLTINKGSYTITWASQSIVYGTAIGGATGIKATASIPGSFSYSPAGVLPVGPAVTVTATFTPTDTTDYAGQTASAQITVTPAVLTVTANNATRAYGQADPTYTDSITGLVNGDTLATAVTGAASLTSTDTATSPVGSYPITAAAGTLAAKNYTFLYAPGTLTITQATGSSYTITWANQSIVYGTAIGGATGIKATASIPGSFSYSPAGVLPVGPAVSVTATFTPTDTTDYAGQTASAQITVTPAVLTVAASNATRAYGQADPTYTDSITGLVNGDTLATAVTGAASLTSSDTATSPVGSYPITAAAGTLAAKNYTFTFNPGTLTITQATGSSYTITWANQSIVYGTAIGGATGIKATASIPGSFSYSPAGVLPVGPAVTVTATFTPTDTTDYAGQTASAQITVTPAVLTVTASNATRAYGQADPTYTDSITGLVNGDTLATAVTGSASLTSSDTATSPVGSYPITAAAGTLAAKNYTFLYAPGTLTITQATGSSYTITWANQSIVYGTAIGGATGIKATASIPGSFSYSPAGVLPVGPAVSVTATFTPTDTTDYAGQTASAQITVTPAVLTVTANNATRAYGQADPTYTDSITGLVNGDTLATAVTGAASLTSTDTATSPVGSYPITAAAGTLAAKNYTFLYAPGTLTITQATGSSYTITWANQSIVYGTAIGGATGIKATASIPGSFSYSPAGVLPVGPAVTVTATFTPTDTTDYAGQTASAQITVTPAVLTVTANNATRAYGQADPTYTDSITGLVNGDTLATAVTGSASLTSSDTATSPVGSYPITAAAGTLAAKNYTFLYAPGTLTITQATGSSYTITWANQSIVYGTAIGGTTGIKATASIPGSFSYSPAGVLPVGPAVTVTATFTPTDTTDYAGQTASAQITVTPAVLTVTANNATRAYGQADPAYTDSITGLVNGDTLATAVTGSASLTSSDTATSPVGSYPITAAAGTLAAKNYTFTFNPGTLTITQATGSSYTITWANQSIVYGTAIGGATGIKATASIPGSFSYSLAGVLPVGPAVTVTATFTPTDTTDYAGQTASAQITVTPAVLTVAASNATRAYGQADPAYTDSITGLVNGDTLATAVTGSASLTSSDTATSPVGSYPITAAAGTLAAKNYTFTFNPGTLTITQATGSSYTITWANQSIVYGTAIGGATGIKATASIPGSFSYSPAGVLPVGPAVSVTATFTPTDTTDYAGQTASAQITVTPAVLTVTANNATRAYGQADPTYTDSITGLVNGDTLATAVTGSASLTSTDTATSPVGSYPITAAAGTLAAKNYTFLYAPGTLTITQATGSSYTITWANQSIVYGTAIGGATGIKATASIPGSFSYSPAGVLPVGPAVSVTATFTPTDTTDYAGQTASAQIPVTPAVLTVTANNATRAYGQADPAYTDSITGLVNGDTLATAVTGSASLTSSDTATSPVGSYPITAAAGTLAAKNYTFTFNPGTLTITQATGSSYTITWANQSIVYGTAIGGATGIKATASIPGSFSYSPAGVLPVGPAVSVTATFTPTDTTDYAGQTATAQITVTPAVLTVTASNVTRAYGAADPAYTDSITGLVNGDTLATAVTGSASLTSSDTATSPVGSYPITAAAGTLAAKNYTFTYNPGTLTITQATGSSYTITWANQSIVYGTAIGGATGIKATASIPGSFSYSPAGVLPVGPAVTVTATFTPTDTTDYAGQTASAQITVTPAVLTVTANNATRAYGQADPAYTDSITGLVNGDTLATAVTGAASLTSSDTATSPVGSYPITAAAGTLAAKNYTFTFNPGTLTITQATGSSYTITWANQSIVYGTAIGGTTGIKATASIPGSFSYSPAGVLPVGPAVSVTATFTPTDTTDYAGQTASAQITVTPAVLTVTANNATRAYGQADPTYTDSITGLVNGDTLATAVTGSASLTSTDTATSPVGSYPITAAAGTLAAKNYTFLYAPGTLTITQATGSSYTITWANQSIVYGTAIGGATGIKATASIPGSFSYSPAGVLPVGPAVTVTATFTPTDTTDYAGQTASAQITVTPAVLTVTANNATRAYGQADPTYTDSITGLVNGDTLATAVTGSASLTSTDTATSPVGSYPITAAAGTLAAKNYTFTFNPGTLTITQATGSSYTITWANQSIVYGTAIGGATGIKATASIPGSFSYSPAGVLPVGPAVTVTATFTPTDTTDYAGQTASAQITVTPAVLTVTANNATRAYGQADPTYTDSITGLVNGDTLATAVTGAASLTSSDTATSPVGSYPITAAAGTLAAKNYTFLYAPGTLTITQATGSSYTITWANQSIVYGTAIGGTTGIKATASIPGSFSYSPAGVLPVGPAVTVTATFTPTDTTDYAGQTASAQITVTPAVLTVTANNATRAYGQADPAYTDSITGLVNGDTLATAVTGAASLTSSDTATSPVGSYPITAAAGTLAAKNYTFLYAPGTLTITQATGSSYTITWANQSIVYGTAIGGTTGIKATASIPGSFSYSPAGVLPVGPAVSVTATFTPTDTTDYAGQTASAQITVTPAVLTVTANNATRAYGQADPTYTDSITGLVNGDTLATAVTGAASLTSTDTATSPVGSYPITAAAGTLAAKNYTFLYAPGTLTITQATGSSYTITWANQSIVYGTAIGGTTGIKATASIPGSFSYSPAGVLPVGPAVTVTATFTPTDTTDYAGQTASAQITVTPAVLTVAANNATRAFGQADPTYTDSITGLVNGDTLATAVTGAASLTSSDTATSPVGSYPITAAAGTLAAKNYTFLYAPGTLTITQATGSSYTITWANQSIVYGTAIGGTTGIKATASIPGSFSYSPAGVLPVGPAVTVTATFTPTDTTDYAGQTASAQITVTPAVLTVTANNATRAYGQADPTYTDSITGLVNGDTLATAVTGSASLTSSDTATSPVGSYPITAAAGTLAAKNYTFLYAPGTLTITQATGSSYTITWANQSIVYGTAIGGATGIKATASIPGSFSYSPAGVLPVGPAVTVTATFTPTDTTDYAGQTASAQITVTPAVLTVTANNATRAYGQADPTYTDSITGLVNGDTLATAVTGSASLTSSDTATSPVGSYPITAAAGTLAAKNYTFLYAPGTLTITQATGSSYTITWANQSIVYGTAIGGTTGIKATASIPGSFSYSPAGVLPVGPAVTVTATFTPTDTTDYAGQTASAQITVTPAVLTVTANNATRAYGQADPAYTDSITGLVNGDTLATAVTGSASLTSSDTATSPVGSYPITAAAGTLAAKNYTFTFNPGTLTITQATGSSYTITWANQSIVYGTAIGGTTGIKATASIPGSFSYSPAGVLPVGPAVTVTATFTPTDTTDYAGQTASAQITVTPAVLTVTANNATRAFGQADPTYTDSITGLVNGDTLATAVTGAASLTSTDTATSPVGSYPITAAAGTLAAKNYTFLYAPGTLTITQATGSSYTITWANQSIVYGTAIGGTTGIKATASIPGSFSYSPAGVLPVGPAVTVTATFTPTDTTDYAGQTASAQITVTPAVLTVTANNATRAYGSANPTFTGAITGAVNSDTFTESFSTTAITSSPAGTYPIVPAPVGTALSNYTVNVTNGTLTVGKVTLTVTAANATRAYGANNPTFSASAAGAQNGDTFTFTETTTATSASPTGIYSIVPVASGANLSDYNVVYVNGTLTITQATLTVTAADANRAFGAANPTFSASATGAVSGDTFTFTESTPATTSSPVGTYPIIPVASGTNIANYNVVYVNGTLTVGQATLTVTAANATRAYGAANPTFSASATGAANGDTFTFAETTTATTTSSVGNYPIVPSASGTNIANYNVVYVNGTLTVGQATLTVTAASATRAYGAANPTFSASASGAQNSDTFTFTETTTATTSSSAGTYPIVPAATGTNIGNYNVVYVNGTLTINKATLTVTAADANRTYGVANPAFSASATGAQNGDTFTFTESTSAIVSSPPGTYAIVPVATGANLSNYTVTYNNGTLTIGKATLTVTAADASRAYGVTNPAFSATATGAQNGDTFTFTESTSATTSSAPGTYPIVPVASGANINDYTVVYVNGTLTIGKATLTVTAADASRAYGAANPAFSATAAGAQNGDTFTFTESTSATASSPVGNYPIVPSAAGANLSNYTVVYVNGTLSIGQATLTVTAASASRAYGAPNPTFSATAAGAQNGDTFTFTESTPATVASAPGTYAIIPVATGANIANYTVVYVNGTLTVTKATLTVTAADANRTYGTPNPAFSASATGAQNGDTFTFTESTPATIASAPGTYAIIPVASGANIANYTVVYNNGTLTIGKASLTVTAADANRTYGTPNPAFSASATGAQNGDTFTFTESTPATIASAPGTYAIIPVAAGANISDYNVTYVNGTLTIGKATLTVTAADASRAYGAANPTFNASATGAQNGDTFTFSETTSATAASPVGTYAIVPTATGANINDYNVVYTNGTLTVTQVTLTVTATSASRTYGAANPTFSATAAGAVNGDTFTFTESTTATATSPVGTYAIVPLASGTNLSDYNVIYDNGTLTVTQATLNVLAADANRTYGSPNPPFFASATGAQNGDTFTFSETTSATAASPVGTYAIVPTATGTNLADYNVVYTNGTLTVGKANLTITAADANRTYGSPNPAFSASATGVENNDSFTFTETTIATASSPVGTYPIVPSAIGANLSNYTVTYANGTLTIGQAMLTVTAGSTSRIYGSANPVFSATALGAVNGDTFTLTESTNATPSSPIGNYPIAPVATGTNLSDYSVTYINGTLTVTQATLTVTATNASREYGIANPGFTATAVGAVNGDTFTLTESTLATISSPIGTYPIVPAASGTNLSDYNVVYVNGTLTISQATLIVTANSFTKLYGSPNPVFTGTITGALDGDTFTEIFSNSASTLSQPGQYPIIPAATGTNVTDYLQTVQNGMLTITKAPAITTLSLSTTSTVFALPVTFTANVASTTSGTPTGTVTFFDNGNQVNTATLNSSDVATFSTTALSVGVHTITAIYSGDANFNSSTASAASGANTINVAPLDFTIVLTSAQTVEGIYGTTRLYTFHVSPTGGYYPGVINLSASPTGPILATYTFSPSTIAQYAGPTDITLTVATRKLASLESPQDRSRRLSHIALGLFLLPLLGLRYSRRSSRKLTRLIIHSLLILSSLGAIGTLTGCGSGYFDRTYPIVVTANSNGIQHTVNVDYHIDQSPQ</sequence>
<dbReference type="Pfam" id="PF18676">
    <property type="entry name" value="MBG_2"/>
    <property type="match status" value="49"/>
</dbReference>
<feature type="domain" description="MBG" evidence="5">
    <location>
        <begin position="6166"/>
        <end position="6238"/>
    </location>
</feature>
<dbReference type="InterPro" id="IPR041286">
    <property type="entry name" value="MBG_2"/>
</dbReference>
<evidence type="ECO:0000256" key="4">
    <source>
        <dbReference type="SAM" id="SignalP"/>
    </source>
</evidence>
<feature type="domain" description="MBG" evidence="5">
    <location>
        <begin position="1813"/>
        <end position="1891"/>
    </location>
</feature>
<feature type="domain" description="MBG" evidence="5">
    <location>
        <begin position="1326"/>
        <end position="1402"/>
    </location>
</feature>
<feature type="transmembrane region" description="Helical" evidence="3">
    <location>
        <begin position="7318"/>
        <end position="7342"/>
    </location>
</feature>
<reference evidence="6" key="2">
    <citation type="journal article" date="2024" name="Environ. Microbiol.">
        <title>Genome analysis and description of Tunturibacter gen. nov. expands the diversity of Terriglobia in tundra soils.</title>
        <authorList>
            <person name="Messyasz A."/>
            <person name="Mannisto M.K."/>
            <person name="Kerkhof L.J."/>
            <person name="Haggblom M.M."/>
        </authorList>
    </citation>
    <scope>NUCLEOTIDE SEQUENCE</scope>
    <source>
        <strain evidence="6">M8UP23</strain>
    </source>
</reference>
<feature type="domain" description="MBG" evidence="5">
    <location>
        <begin position="4564"/>
        <end position="4642"/>
    </location>
</feature>
<feature type="domain" description="MBG" evidence="5">
    <location>
        <begin position="6634"/>
        <end position="6706"/>
    </location>
</feature>